<dbReference type="EMBL" id="JAEINI020000012">
    <property type="protein sequence ID" value="MCB5227957.1"/>
    <property type="molecule type" value="Genomic_DNA"/>
</dbReference>
<organism evidence="3 4">
    <name type="scientific">Alishewanella maricola</name>
    <dbReference type="NCBI Taxonomy" id="2795740"/>
    <lineage>
        <taxon>Bacteria</taxon>
        <taxon>Pseudomonadati</taxon>
        <taxon>Pseudomonadota</taxon>
        <taxon>Gammaproteobacteria</taxon>
        <taxon>Alteromonadales</taxon>
        <taxon>Alteromonadaceae</taxon>
        <taxon>Alishewanella</taxon>
    </lineage>
</organism>
<dbReference type="Pfam" id="PF00226">
    <property type="entry name" value="DnaJ"/>
    <property type="match status" value="1"/>
</dbReference>
<dbReference type="Gene3D" id="1.10.287.110">
    <property type="entry name" value="DnaJ domain"/>
    <property type="match status" value="1"/>
</dbReference>
<keyword evidence="4" id="KW-1185">Reference proteome</keyword>
<accession>A0ABS8C6J3</accession>
<dbReference type="PROSITE" id="PS50076">
    <property type="entry name" value="DNAJ_2"/>
    <property type="match status" value="1"/>
</dbReference>
<dbReference type="RefSeq" id="WP_226752019.1">
    <property type="nucleotide sequence ID" value="NZ_JAEINI020000012.1"/>
</dbReference>
<dbReference type="CDD" id="cd06257">
    <property type="entry name" value="DnaJ"/>
    <property type="match status" value="1"/>
</dbReference>
<evidence type="ECO:0000313" key="3">
    <source>
        <dbReference type="EMBL" id="MCB5227957.1"/>
    </source>
</evidence>
<dbReference type="InterPro" id="IPR036869">
    <property type="entry name" value="J_dom_sf"/>
</dbReference>
<evidence type="ECO:0000256" key="1">
    <source>
        <dbReference type="ARBA" id="ARBA00023186"/>
    </source>
</evidence>
<dbReference type="SUPFAM" id="SSF46565">
    <property type="entry name" value="Chaperone J-domain"/>
    <property type="match status" value="1"/>
</dbReference>
<keyword evidence="1" id="KW-0143">Chaperone</keyword>
<dbReference type="Pfam" id="PF12339">
    <property type="entry name" value="DNAJ_related"/>
    <property type="match status" value="1"/>
</dbReference>
<gene>
    <name evidence="3" type="ORF">JAO78_014155</name>
</gene>
<feature type="domain" description="J" evidence="2">
    <location>
        <begin position="152"/>
        <end position="204"/>
    </location>
</feature>
<comment type="caution">
    <text evidence="3">The sequence shown here is derived from an EMBL/GenBank/DDBJ whole genome shotgun (WGS) entry which is preliminary data.</text>
</comment>
<evidence type="ECO:0000259" key="2">
    <source>
        <dbReference type="PROSITE" id="PS50076"/>
    </source>
</evidence>
<reference evidence="3 4" key="1">
    <citation type="submission" date="2021-10" db="EMBL/GenBank/DDBJ databases">
        <title>Alishewanella koreense sp. nov. isolated from seawater of southwestern coast in South Korea and the proposal for the reclassification of Rheinheimera perlucida and Rheinheimera tuosuensis as Arsukibacterium perlucida and Arsukibacterium tuosuensis.</title>
        <authorList>
            <person name="Kim K.H."/>
            <person name="Ruan W."/>
            <person name="Kim K.R."/>
            <person name="Baek J.H."/>
            <person name="Jeon C.O."/>
        </authorList>
    </citation>
    <scope>NUCLEOTIDE SEQUENCE [LARGE SCALE GENOMIC DNA]</scope>
    <source>
        <strain evidence="3 4">16-MA</strain>
    </source>
</reference>
<protein>
    <submittedName>
        <fullName evidence="3">DnaJ domain-containing protein</fullName>
    </submittedName>
</protein>
<sequence length="204" mass="23929">MSITHTAQPPISQQALQQLEQELETLLSRRYGDITEQQLLSLLKLKSFSQVADSQLALFQVHFVLYHLLYRITARWAANETAHIEIGLARIKILPWQDALPATPDTKAAYYAEWQNYWRMTPMGLTERLNQFWQFYQQRYLSPPDVKLSDDEALRLLALKWPCSQVELKKAFRKQSLKHHPDRGGDQQAFVRITLAYKKLLTRF</sequence>
<dbReference type="InterPro" id="IPR001623">
    <property type="entry name" value="DnaJ_domain"/>
</dbReference>
<name>A0ABS8C6J3_9ALTE</name>
<dbReference type="SMART" id="SM00271">
    <property type="entry name" value="DnaJ"/>
    <property type="match status" value="1"/>
</dbReference>
<dbReference type="Proteomes" id="UP000633814">
    <property type="component" value="Unassembled WGS sequence"/>
</dbReference>
<evidence type="ECO:0000313" key="4">
    <source>
        <dbReference type="Proteomes" id="UP000633814"/>
    </source>
</evidence>
<dbReference type="InterPro" id="IPR021059">
    <property type="entry name" value="DnaJ-related_N"/>
</dbReference>
<proteinExistence type="predicted"/>